<name>A0A2R8ADT4_9RHOB</name>
<dbReference type="PANTHER" id="PTHR31793:SF2">
    <property type="entry name" value="BLR1345 PROTEIN"/>
    <property type="match status" value="1"/>
</dbReference>
<protein>
    <submittedName>
        <fullName evidence="1">L-carnitine dehydrogenase</fullName>
        <ecNumber evidence="1">1.1.1.108</ecNumber>
    </submittedName>
</protein>
<evidence type="ECO:0000313" key="2">
    <source>
        <dbReference type="Proteomes" id="UP000244932"/>
    </source>
</evidence>
<dbReference type="OrthoDB" id="9803287at2"/>
<keyword evidence="2" id="KW-1185">Reference proteome</keyword>
<gene>
    <name evidence="1" type="primary">lcdH_2</name>
    <name evidence="1" type="ORF">POI8812_02565</name>
</gene>
<dbReference type="EC" id="1.1.1.108" evidence="1"/>
<dbReference type="PANTHER" id="PTHR31793">
    <property type="entry name" value="4-HYDROXYBENZOYL-COA THIOESTERASE FAMILY MEMBER"/>
    <property type="match status" value="1"/>
</dbReference>
<dbReference type="Proteomes" id="UP000244932">
    <property type="component" value="Unassembled WGS sequence"/>
</dbReference>
<dbReference type="EMBL" id="OMKW01000003">
    <property type="protein sequence ID" value="SPF30230.1"/>
    <property type="molecule type" value="Genomic_DNA"/>
</dbReference>
<dbReference type="SUPFAM" id="SSF54637">
    <property type="entry name" value="Thioesterase/thiol ester dehydrase-isomerase"/>
    <property type="match status" value="1"/>
</dbReference>
<sequence>MTHAPSGHDGPYDAPVESPSREVPAEWIDYNGHVNVAYYTMAIDWGADHLFDDHLGLGEAHAKVNGQGPMVVQLHVHYLGEILKGERFTVRGLLLDWDQKRIHWCAQICVDGQVRCVAEQMTVNVDLTARRTVPYPDWAQARLARMLEDHADIPRPAQIGRGLEIRRS</sequence>
<dbReference type="InterPro" id="IPR050563">
    <property type="entry name" value="4-hydroxybenzoyl-CoA_TE"/>
</dbReference>
<accession>A0A2R8ADT4</accession>
<dbReference type="GO" id="GO:0047728">
    <property type="term" value="F:carnitine 3-dehydrogenase activity"/>
    <property type="evidence" value="ECO:0007669"/>
    <property type="project" value="UniProtKB-EC"/>
</dbReference>
<dbReference type="AlphaFoldDB" id="A0A2R8ADT4"/>
<dbReference type="CDD" id="cd00586">
    <property type="entry name" value="4HBT"/>
    <property type="match status" value="1"/>
</dbReference>
<dbReference type="InterPro" id="IPR029069">
    <property type="entry name" value="HotDog_dom_sf"/>
</dbReference>
<dbReference type="RefSeq" id="WP_108782939.1">
    <property type="nucleotide sequence ID" value="NZ_OMKW01000003.1"/>
</dbReference>
<reference evidence="1 2" key="1">
    <citation type="submission" date="2018-03" db="EMBL/GenBank/DDBJ databases">
        <authorList>
            <person name="Keele B.F."/>
        </authorList>
    </citation>
    <scope>NUCLEOTIDE SEQUENCE [LARGE SCALE GENOMIC DNA]</scope>
    <source>
        <strain evidence="1 2">CeCT 8812</strain>
    </source>
</reference>
<evidence type="ECO:0000313" key="1">
    <source>
        <dbReference type="EMBL" id="SPF30230.1"/>
    </source>
</evidence>
<dbReference type="Pfam" id="PF13279">
    <property type="entry name" value="4HBT_2"/>
    <property type="match status" value="1"/>
</dbReference>
<keyword evidence="1" id="KW-0560">Oxidoreductase</keyword>
<dbReference type="Gene3D" id="3.10.129.10">
    <property type="entry name" value="Hotdog Thioesterase"/>
    <property type="match status" value="1"/>
</dbReference>
<proteinExistence type="predicted"/>
<organism evidence="1 2">
    <name type="scientific">Pontivivens insulae</name>
    <dbReference type="NCBI Taxonomy" id="1639689"/>
    <lineage>
        <taxon>Bacteria</taxon>
        <taxon>Pseudomonadati</taxon>
        <taxon>Pseudomonadota</taxon>
        <taxon>Alphaproteobacteria</taxon>
        <taxon>Rhodobacterales</taxon>
        <taxon>Paracoccaceae</taxon>
        <taxon>Pontivivens</taxon>
    </lineage>
</organism>
<dbReference type="GO" id="GO:0047617">
    <property type="term" value="F:fatty acyl-CoA hydrolase activity"/>
    <property type="evidence" value="ECO:0007669"/>
    <property type="project" value="TreeGrafter"/>
</dbReference>